<dbReference type="AlphaFoldDB" id="A0A540VEE1"/>
<dbReference type="InterPro" id="IPR029063">
    <property type="entry name" value="SAM-dependent_MTases_sf"/>
</dbReference>
<organism evidence="2 3">
    <name type="scientific">Litorilinea aerophila</name>
    <dbReference type="NCBI Taxonomy" id="1204385"/>
    <lineage>
        <taxon>Bacteria</taxon>
        <taxon>Bacillati</taxon>
        <taxon>Chloroflexota</taxon>
        <taxon>Caldilineae</taxon>
        <taxon>Caldilineales</taxon>
        <taxon>Caldilineaceae</taxon>
        <taxon>Litorilinea</taxon>
    </lineage>
</organism>
<dbReference type="GO" id="GO:0032259">
    <property type="term" value="P:methylation"/>
    <property type="evidence" value="ECO:0007669"/>
    <property type="project" value="UniProtKB-KW"/>
</dbReference>
<comment type="caution">
    <text evidence="2">The sequence shown here is derived from an EMBL/GenBank/DDBJ whole genome shotgun (WGS) entry which is preliminary data.</text>
</comment>
<keyword evidence="2" id="KW-0808">Transferase</keyword>
<gene>
    <name evidence="2" type="ORF">FKZ61_13265</name>
</gene>
<reference evidence="2 3" key="1">
    <citation type="submission" date="2019-06" db="EMBL/GenBank/DDBJ databases">
        <title>Genome sequence of Litorilinea aerophila BAA-2444.</title>
        <authorList>
            <person name="Maclea K.S."/>
            <person name="Maurais E.G."/>
            <person name="Iannazzi L.C."/>
        </authorList>
    </citation>
    <scope>NUCLEOTIDE SEQUENCE [LARGE SCALE GENOMIC DNA]</scope>
    <source>
        <strain evidence="2 3">ATCC BAA-2444</strain>
    </source>
</reference>
<keyword evidence="2" id="KW-0489">Methyltransferase</keyword>
<dbReference type="PANTHER" id="PTHR43861">
    <property type="entry name" value="TRANS-ACONITATE 2-METHYLTRANSFERASE-RELATED"/>
    <property type="match status" value="1"/>
</dbReference>
<dbReference type="CDD" id="cd02440">
    <property type="entry name" value="AdoMet_MTases"/>
    <property type="match status" value="1"/>
</dbReference>
<sequence>MKTMKHQMEEAIQEQLLSLNRSFYITVAAHFDQTRQGWTPGLARLLQWVPPVPADRPLRVADVGCGNGRLAALLDTLGQPVEYTGVDGNATLLARAQDRAASLRHTRLHLIQADIARPDWTASLASSPGFDLVCCLATLQHMPGYNLRQRVMRDLARLTAPTGRLVVSSWQFLASDRLVARQLAWEQVGLTAADVETGDALLPWRQGALAVRYVHQIDAAEMECLAQDAGLVMVDHFRSDGKEGNLNLYALLVHRNAGHGGPANTPHTGTQSSAERP</sequence>
<dbReference type="InParanoid" id="A0A540VEE1"/>
<dbReference type="Proteomes" id="UP000317371">
    <property type="component" value="Unassembled WGS sequence"/>
</dbReference>
<evidence type="ECO:0000259" key="1">
    <source>
        <dbReference type="Pfam" id="PF13847"/>
    </source>
</evidence>
<name>A0A540VEE1_9CHLR</name>
<dbReference type="Pfam" id="PF13847">
    <property type="entry name" value="Methyltransf_31"/>
    <property type="match status" value="1"/>
</dbReference>
<proteinExistence type="predicted"/>
<dbReference type="EMBL" id="VIGC01000016">
    <property type="protein sequence ID" value="TQE95130.1"/>
    <property type="molecule type" value="Genomic_DNA"/>
</dbReference>
<dbReference type="PANTHER" id="PTHR43861:SF1">
    <property type="entry name" value="TRANS-ACONITATE 2-METHYLTRANSFERASE"/>
    <property type="match status" value="1"/>
</dbReference>
<feature type="domain" description="Methyltransferase" evidence="1">
    <location>
        <begin position="58"/>
        <end position="171"/>
    </location>
</feature>
<dbReference type="InterPro" id="IPR025714">
    <property type="entry name" value="Methyltranfer_dom"/>
</dbReference>
<dbReference type="GO" id="GO:0008168">
    <property type="term" value="F:methyltransferase activity"/>
    <property type="evidence" value="ECO:0007669"/>
    <property type="project" value="UniProtKB-KW"/>
</dbReference>
<dbReference type="SUPFAM" id="SSF53335">
    <property type="entry name" value="S-adenosyl-L-methionine-dependent methyltransferases"/>
    <property type="match status" value="1"/>
</dbReference>
<accession>A0A540VEE1</accession>
<evidence type="ECO:0000313" key="3">
    <source>
        <dbReference type="Proteomes" id="UP000317371"/>
    </source>
</evidence>
<evidence type="ECO:0000313" key="2">
    <source>
        <dbReference type="EMBL" id="TQE95130.1"/>
    </source>
</evidence>
<keyword evidence="3" id="KW-1185">Reference proteome</keyword>
<dbReference type="Gene3D" id="3.40.50.150">
    <property type="entry name" value="Vaccinia Virus protein VP39"/>
    <property type="match status" value="1"/>
</dbReference>
<protein>
    <submittedName>
        <fullName evidence="2">Class I SAM-dependent methyltransferase</fullName>
    </submittedName>
</protein>